<reference evidence="1" key="1">
    <citation type="submission" date="2024-09" db="EMBL/GenBank/DDBJ databases">
        <title>Black Yeasts Isolated from many extreme environments.</title>
        <authorList>
            <person name="Coleine C."/>
            <person name="Stajich J.E."/>
            <person name="Selbmann L."/>
        </authorList>
    </citation>
    <scope>NUCLEOTIDE SEQUENCE</scope>
    <source>
        <strain evidence="1">CCFEE 5737</strain>
    </source>
</reference>
<feature type="non-terminal residue" evidence="1">
    <location>
        <position position="420"/>
    </location>
</feature>
<protein>
    <submittedName>
        <fullName evidence="1">Uncharacterized protein</fullName>
    </submittedName>
</protein>
<proteinExistence type="predicted"/>
<keyword evidence="2" id="KW-1185">Reference proteome</keyword>
<gene>
    <name evidence="1" type="ORF">LTS18_014320</name>
</gene>
<evidence type="ECO:0000313" key="1">
    <source>
        <dbReference type="EMBL" id="KAK3074066.1"/>
    </source>
</evidence>
<evidence type="ECO:0000313" key="2">
    <source>
        <dbReference type="Proteomes" id="UP001186974"/>
    </source>
</evidence>
<name>A0ACC3DH69_9PEZI</name>
<organism evidence="1 2">
    <name type="scientific">Coniosporium uncinatum</name>
    <dbReference type="NCBI Taxonomy" id="93489"/>
    <lineage>
        <taxon>Eukaryota</taxon>
        <taxon>Fungi</taxon>
        <taxon>Dikarya</taxon>
        <taxon>Ascomycota</taxon>
        <taxon>Pezizomycotina</taxon>
        <taxon>Dothideomycetes</taxon>
        <taxon>Dothideomycetes incertae sedis</taxon>
        <taxon>Coniosporium</taxon>
    </lineage>
</organism>
<sequence length="420" mass="49002">KHFEDQMRRIKASQKDEPSPGTAFIFRNHKPATRQELMEAFPQKSAADMLITRYFNTYDPAYHVIHGPTFQKQYDQHWQNPTETTTIWLGMAFAMMCLALQSYQRNGDEPPEYKGRSWDLSSEYRHLTEQCIALSDVTQPVNNMMETMILWLQSEYARSRDAESGILISTSIIVRLAMRMGYHRDPGPYPSLTPFQGEMRRRVWTNIRFCDLLFSSQAGLPPMIRACDTNCQLPRNIYDDELYEEMKILPTTRPMTEVTPTSYMIQKARIVFQFGDIIEEVQSLRPSNYDDIMKLDHEVREIQATIPPHLRMRPVEESARDSASLIMQRYHIELLLLKSQCVLHRKFLGLARENPRYAYSRRTAIDASMTMLQHQVSLHRESQPGGRLRNVKWFSSSLTTQQFLLAGMIVCLDLYHTQEA</sequence>
<accession>A0ACC3DH69</accession>
<dbReference type="Proteomes" id="UP001186974">
    <property type="component" value="Unassembled WGS sequence"/>
</dbReference>
<comment type="caution">
    <text evidence="1">The sequence shown here is derived from an EMBL/GenBank/DDBJ whole genome shotgun (WGS) entry which is preliminary data.</text>
</comment>
<feature type="non-terminal residue" evidence="1">
    <location>
        <position position="1"/>
    </location>
</feature>
<dbReference type="EMBL" id="JAWDJW010004557">
    <property type="protein sequence ID" value="KAK3074066.1"/>
    <property type="molecule type" value="Genomic_DNA"/>
</dbReference>